<feature type="domain" description="Choice-of-anchor A" evidence="4">
    <location>
        <begin position="57"/>
        <end position="347"/>
    </location>
</feature>
<keyword evidence="6" id="KW-1185">Reference proteome</keyword>
<dbReference type="InterPro" id="IPR026588">
    <property type="entry name" value="Choice_anch_A"/>
</dbReference>
<reference evidence="5 6" key="1">
    <citation type="submission" date="2016-07" db="EMBL/GenBank/DDBJ databases">
        <title>Draft genome sequence of Prauserella sp. YIM 121212, isolated from alkaline soil.</title>
        <authorList>
            <person name="Ruckert C."/>
            <person name="Albersmeier A."/>
            <person name="Jiang C.-L."/>
            <person name="Jiang Y."/>
            <person name="Kalinowski J."/>
            <person name="Schneider O."/>
            <person name="Winkler A."/>
            <person name="Zotchev S.B."/>
        </authorList>
    </citation>
    <scope>NUCLEOTIDE SEQUENCE [LARGE SCALE GENOMIC DNA]</scope>
    <source>
        <strain evidence="5 6">YIM 121212</strain>
    </source>
</reference>
<comment type="caution">
    <text evidence="5">The sequence shown here is derived from an EMBL/GenBank/DDBJ whole genome shotgun (WGS) entry which is preliminary data.</text>
</comment>
<dbReference type="OrthoDB" id="3404418at2"/>
<feature type="compositionally biased region" description="Gly residues" evidence="1">
    <location>
        <begin position="438"/>
        <end position="447"/>
    </location>
</feature>
<evidence type="ECO:0000256" key="3">
    <source>
        <dbReference type="SAM" id="SignalP"/>
    </source>
</evidence>
<evidence type="ECO:0000313" key="6">
    <source>
        <dbReference type="Proteomes" id="UP000247892"/>
    </source>
</evidence>
<accession>A0A318LU09</accession>
<dbReference type="Proteomes" id="UP000247892">
    <property type="component" value="Unassembled WGS sequence"/>
</dbReference>
<organism evidence="5 6">
    <name type="scientific">Prauserella flavalba</name>
    <dbReference type="NCBI Taxonomy" id="1477506"/>
    <lineage>
        <taxon>Bacteria</taxon>
        <taxon>Bacillati</taxon>
        <taxon>Actinomycetota</taxon>
        <taxon>Actinomycetes</taxon>
        <taxon>Pseudonocardiales</taxon>
        <taxon>Pseudonocardiaceae</taxon>
        <taxon>Prauserella</taxon>
    </lineage>
</organism>
<dbReference type="EMBL" id="MASU01000005">
    <property type="protein sequence ID" value="PXY35828.1"/>
    <property type="molecule type" value="Genomic_DNA"/>
</dbReference>
<keyword evidence="2" id="KW-0472">Membrane</keyword>
<dbReference type="AlphaFoldDB" id="A0A318LU09"/>
<keyword evidence="3" id="KW-0732">Signal</keyword>
<proteinExistence type="predicted"/>
<sequence>MRTIGAGRRTVLGATCCGLAAVVLIAGMSPGRQASAQAEAPVNPVRPVSPDDVQTDPSHGFLVLVEGDAGLYENETEGPVAVGGDIRFRAYQVALNNPGTYVAPGDDHVTGLVVGGAPDYEGSPAGGRLNVLTQTYAKIGDLGDSDVLPTGGETHVVPDGGGEGTHPQVDIQTPQPAESVGGDSGFDLPALFSIYRDLNTRMSRCAQTVQLTDQNGQEEWNGTDPVATLGLRPGQNVLELTEEELAALRFINPRNGYLQPGDEAWLVINVQVDGDYTWPVPEVSWQGTQPSTHVLWNFTTSGTITLPEGSPTVWGTVYAPNAGLVDESSANIEGNVVVRTFEHGGAVSGSGGANGGEVHYAPFADLIAPCADVPEPTTEPTTTGPTTTEPTTTDPTTATTEPTTTEPTPTGDVPTTTTEPTSTTTEPAPVAPTSPGDAGTGPEGTGGTDSTAGRLSETGTEVTPWLVLGLSLLGVGVLLLAGPALVRPRPGGRGSADDG</sequence>
<feature type="signal peptide" evidence="3">
    <location>
        <begin position="1"/>
        <end position="34"/>
    </location>
</feature>
<evidence type="ECO:0000256" key="2">
    <source>
        <dbReference type="SAM" id="Phobius"/>
    </source>
</evidence>
<dbReference type="Pfam" id="PF20597">
    <property type="entry name" value="pAdhesive_15"/>
    <property type="match status" value="1"/>
</dbReference>
<keyword evidence="2" id="KW-1133">Transmembrane helix</keyword>
<evidence type="ECO:0000256" key="1">
    <source>
        <dbReference type="SAM" id="MobiDB-lite"/>
    </source>
</evidence>
<dbReference type="RefSeq" id="WP_110335835.1">
    <property type="nucleotide sequence ID" value="NZ_JBHVKT010000016.1"/>
</dbReference>
<evidence type="ECO:0000259" key="4">
    <source>
        <dbReference type="Pfam" id="PF20597"/>
    </source>
</evidence>
<feature type="chain" id="PRO_5039642628" description="Choice-of-anchor A domain-containing protein" evidence="3">
    <location>
        <begin position="35"/>
        <end position="499"/>
    </location>
</feature>
<feature type="transmembrane region" description="Helical" evidence="2">
    <location>
        <begin position="465"/>
        <end position="486"/>
    </location>
</feature>
<feature type="compositionally biased region" description="Low complexity" evidence="1">
    <location>
        <begin position="374"/>
        <end position="437"/>
    </location>
</feature>
<feature type="region of interest" description="Disordered" evidence="1">
    <location>
        <begin position="370"/>
        <end position="457"/>
    </location>
</feature>
<dbReference type="NCBIfam" id="TIGR04215">
    <property type="entry name" value="choice_anch_A"/>
    <property type="match status" value="1"/>
</dbReference>
<protein>
    <recommendedName>
        <fullName evidence="4">Choice-of-anchor A domain-containing protein</fullName>
    </recommendedName>
</protein>
<name>A0A318LU09_9PSEU</name>
<gene>
    <name evidence="5" type="ORF">BA062_10140</name>
</gene>
<keyword evidence="2" id="KW-0812">Transmembrane</keyword>
<dbReference type="InterPro" id="IPR006311">
    <property type="entry name" value="TAT_signal"/>
</dbReference>
<evidence type="ECO:0000313" key="5">
    <source>
        <dbReference type="EMBL" id="PXY35828.1"/>
    </source>
</evidence>
<dbReference type="PROSITE" id="PS51318">
    <property type="entry name" value="TAT"/>
    <property type="match status" value="1"/>
</dbReference>